<dbReference type="Proteomes" id="UP000070394">
    <property type="component" value="Unassembled WGS sequence"/>
</dbReference>
<dbReference type="OrthoDB" id="5771510at2"/>
<reference evidence="2" key="1">
    <citation type="submission" date="2016-01" db="EMBL/GenBank/DDBJ databases">
        <authorList>
            <person name="Mitreva M."/>
            <person name="Pepin K.H."/>
            <person name="Mihindukulasuriya K.A."/>
            <person name="Fulton R."/>
            <person name="Fronick C."/>
            <person name="O'Laughlin M."/>
            <person name="Miner T."/>
            <person name="Herter B."/>
            <person name="Rosa B.A."/>
            <person name="Cordes M."/>
            <person name="Tomlinson C."/>
            <person name="Wollam A."/>
            <person name="Palsikar V.B."/>
            <person name="Mardis E.R."/>
            <person name="Wilson R.K."/>
        </authorList>
    </citation>
    <scope>NUCLEOTIDE SEQUENCE [LARGE SCALE GENOMIC DNA]</scope>
    <source>
        <strain evidence="2">DNF00896</strain>
    </source>
</reference>
<sequence length="59" mass="6997">MKVKWLGKTGFLVLTNNKIYNVISIERGWYRIIDDSGDDYLYPPDMFEIVERDDNIVVK</sequence>
<dbReference type="EMBL" id="LSDA01000035">
    <property type="protein sequence ID" value="KXB59313.1"/>
    <property type="molecule type" value="Genomic_DNA"/>
</dbReference>
<name>A0A133ZV50_9FIRM</name>
<gene>
    <name evidence="1" type="ORF">HMPREF1866_00916</name>
</gene>
<protein>
    <submittedName>
        <fullName evidence="1">Uncharacterized protein</fullName>
    </submittedName>
</protein>
<keyword evidence="2" id="KW-1185">Reference proteome</keyword>
<dbReference type="STRING" id="467210.HMPREF1866_00916"/>
<proteinExistence type="predicted"/>
<evidence type="ECO:0000313" key="1">
    <source>
        <dbReference type="EMBL" id="KXB59313.1"/>
    </source>
</evidence>
<dbReference type="PATRIC" id="fig|467210.3.peg.904"/>
<dbReference type="AlphaFoldDB" id="A0A133ZV50"/>
<dbReference type="RefSeq" id="WP_060930806.1">
    <property type="nucleotide sequence ID" value="NZ_KQ959795.1"/>
</dbReference>
<evidence type="ECO:0000313" key="2">
    <source>
        <dbReference type="Proteomes" id="UP000070394"/>
    </source>
</evidence>
<comment type="caution">
    <text evidence="1">The sequence shown here is derived from an EMBL/GenBank/DDBJ whole genome shotgun (WGS) entry which is preliminary data.</text>
</comment>
<organism evidence="1 2">
    <name type="scientific">Lachnoanaerobaculum saburreum</name>
    <dbReference type="NCBI Taxonomy" id="467210"/>
    <lineage>
        <taxon>Bacteria</taxon>
        <taxon>Bacillati</taxon>
        <taxon>Bacillota</taxon>
        <taxon>Clostridia</taxon>
        <taxon>Lachnospirales</taxon>
        <taxon>Lachnospiraceae</taxon>
        <taxon>Lachnoanaerobaculum</taxon>
    </lineage>
</organism>
<accession>A0A133ZV50</accession>